<protein>
    <recommendedName>
        <fullName evidence="2">VWFA domain-containing protein</fullName>
    </recommendedName>
</protein>
<organism evidence="3 4">
    <name type="scientific">Akkermansia muciniphila</name>
    <dbReference type="NCBI Taxonomy" id="239935"/>
    <lineage>
        <taxon>Bacteria</taxon>
        <taxon>Pseudomonadati</taxon>
        <taxon>Verrucomicrobiota</taxon>
        <taxon>Verrucomicrobiia</taxon>
        <taxon>Verrucomicrobiales</taxon>
        <taxon>Akkermansiaceae</taxon>
        <taxon>Akkermansia</taxon>
    </lineage>
</organism>
<gene>
    <name evidence="3" type="ORF">CXU09_11180</name>
</gene>
<dbReference type="PANTHER" id="PTHR37947:SF2">
    <property type="entry name" value="VON WILLEBRAND FACTOR TYPE A"/>
    <property type="match status" value="1"/>
</dbReference>
<dbReference type="PROSITE" id="PS50234">
    <property type="entry name" value="VWFA"/>
    <property type="match status" value="1"/>
</dbReference>
<dbReference type="SUPFAM" id="SSF53300">
    <property type="entry name" value="vWA-like"/>
    <property type="match status" value="2"/>
</dbReference>
<accession>A0AAP8T8H8</accession>
<dbReference type="InterPro" id="IPR036465">
    <property type="entry name" value="vWFA_dom_sf"/>
</dbReference>
<dbReference type="InterPro" id="IPR029062">
    <property type="entry name" value="Class_I_gatase-like"/>
</dbReference>
<reference evidence="3 4" key="1">
    <citation type="journal article" date="2017" name="BMC Genomics">
        <title>Genome sequencing of 39 Akkermansia muciniphila isolates reveals its population structure, genomic and functional diverisity, and global distribution in mammalian gut microbiotas.</title>
        <authorList>
            <person name="Guo X."/>
            <person name="Li S."/>
            <person name="Zhang J."/>
            <person name="Wu F."/>
            <person name="Li X."/>
            <person name="Wu D."/>
            <person name="Zhang M."/>
            <person name="Ou Z."/>
            <person name="Jie Z."/>
            <person name="Yan Q."/>
            <person name="Li P."/>
            <person name="Yi J."/>
            <person name="Peng Y."/>
        </authorList>
    </citation>
    <scope>NUCLEOTIDE SEQUENCE [LARGE SCALE GENOMIC DNA]</scope>
    <source>
        <strain evidence="3 4">GP43</strain>
    </source>
</reference>
<proteinExistence type="predicted"/>
<dbReference type="AlphaFoldDB" id="A0AAP8T8H8"/>
<dbReference type="SMART" id="SM00327">
    <property type="entry name" value="VWA"/>
    <property type="match status" value="1"/>
</dbReference>
<dbReference type="Pfam" id="PF00092">
    <property type="entry name" value="VWA"/>
    <property type="match status" value="1"/>
</dbReference>
<feature type="domain" description="VWFA" evidence="2">
    <location>
        <begin position="390"/>
        <end position="567"/>
    </location>
</feature>
<dbReference type="InterPro" id="IPR002035">
    <property type="entry name" value="VWF_A"/>
</dbReference>
<evidence type="ECO:0000313" key="3">
    <source>
        <dbReference type="EMBL" id="PNC53848.1"/>
    </source>
</evidence>
<dbReference type="EMBL" id="PJKN01000007">
    <property type="protein sequence ID" value="PNC53848.1"/>
    <property type="molecule type" value="Genomic_DNA"/>
</dbReference>
<evidence type="ECO:0000256" key="1">
    <source>
        <dbReference type="SAM" id="MobiDB-lite"/>
    </source>
</evidence>
<comment type="caution">
    <text evidence="3">The sequence shown here is derived from an EMBL/GenBank/DDBJ whole genome shotgun (WGS) entry which is preliminary data.</text>
</comment>
<feature type="region of interest" description="Disordered" evidence="1">
    <location>
        <begin position="838"/>
        <end position="859"/>
    </location>
</feature>
<dbReference type="Pfam" id="PF13768">
    <property type="entry name" value="VWA_3"/>
    <property type="match status" value="1"/>
</dbReference>
<feature type="compositionally biased region" description="Polar residues" evidence="1">
    <location>
        <begin position="844"/>
        <end position="859"/>
    </location>
</feature>
<evidence type="ECO:0000313" key="4">
    <source>
        <dbReference type="Proteomes" id="UP000235914"/>
    </source>
</evidence>
<dbReference type="RefSeq" id="WP_102733046.1">
    <property type="nucleotide sequence ID" value="NZ_BAABSF010000016.1"/>
</dbReference>
<dbReference type="Gene3D" id="3.40.50.880">
    <property type="match status" value="2"/>
</dbReference>
<name>A0AAP8T8H8_9BACT</name>
<dbReference type="Proteomes" id="UP000235914">
    <property type="component" value="Unassembled WGS sequence"/>
</dbReference>
<sequence length="859" mass="93268">MIQFNTPEWFFLIPLLLAAGWKYRRLRLASPLRLLLQTCLLLALAQPALDRGGKDMDLWVLVDQSNSTAGIPAAGAEEIQAILERHKHAGDRVRLVDFAQSAVLRGRGDPVFAGGTAGTDMEQALAYTMALMSPNRTNRILMLTDGWPTTPLDQAAEQLIQSRIPVDYRLSVTFREADIRIEQIRTPARIRPGEAFILEATLAGPPGPAITVPWQISKNGGAPLRGTATLLNGKATVRLADRLSTPGCSAYEMTITPQNDPIPENNRAVSFLEVTGGNGVLLLSGYDRDPLAPFLEAQGFRVQQPSGLNRLDARHLSGVGLVIINNLSASSVPPDFLHALDYYVREQGGGLLMCGGRHSFGSGGYFSSPIDELLPVSMEMKKDKMKLMTAMSIVLDRSGSMSCSVPGGKTKMDLANAGTCQTISLLSDQDLISVHAVDSEPHPIVTLSSLGPNRKKMISSVSRIASMGGGIFIGAGLKAGWRELQRSVAGTRHLLLFADADDSEEPADYRETLKEMVKEGATVSVIALGTEKSADAGLLREIAELGRGRIFFCDRPGDIPSIFAQETVSVARAAFIRERTLLRGTAGWLQIAAGQPEWPPAVDGYNLCYLRNGATAACVTEDGNAAPLVSFWNRGTGRTAAVTFAMGGELGKNIQQWDGYGDLIQTLARWLNRKNPPQGYSVRADTAGDRLRIRLYYSEENIPRLAERMPEISLELSGKESSHTQNGIWEHLQPGIFQCSFPLPHGVMARGAVRIGGSVIPFGPVSQQVDPEWAMPPESGNAFLDLVNRTGGRERMDLPSIFREPRPGTCLQLRPILLWSACVLLVLDALFTRTGLLPRGQPRQGVTRSRPSGENNQSI</sequence>
<evidence type="ECO:0000259" key="2">
    <source>
        <dbReference type="PROSITE" id="PS50234"/>
    </source>
</evidence>
<dbReference type="PANTHER" id="PTHR37947">
    <property type="entry name" value="BLL2462 PROTEIN"/>
    <property type="match status" value="1"/>
</dbReference>
<dbReference type="SUPFAM" id="SSF52317">
    <property type="entry name" value="Class I glutamine amidotransferase-like"/>
    <property type="match status" value="1"/>
</dbReference>